<protein>
    <submittedName>
        <fullName evidence="14">DEHA2B08822p</fullName>
    </submittedName>
</protein>
<dbReference type="GO" id="GO:0001147">
    <property type="term" value="F:transcription termination site sequence-specific DNA binding"/>
    <property type="evidence" value="ECO:0007669"/>
    <property type="project" value="TreeGrafter"/>
</dbReference>
<dbReference type="PANTHER" id="PTHR10887">
    <property type="entry name" value="DNA2/NAM7 HELICASE FAMILY"/>
    <property type="match status" value="1"/>
</dbReference>
<evidence type="ECO:0000259" key="10">
    <source>
        <dbReference type="Pfam" id="PF12726"/>
    </source>
</evidence>
<dbReference type="GO" id="GO:0005657">
    <property type="term" value="C:replication fork"/>
    <property type="evidence" value="ECO:0007669"/>
    <property type="project" value="EnsemblFungi"/>
</dbReference>
<dbReference type="Pfam" id="PF12726">
    <property type="entry name" value="SEN1_N"/>
    <property type="match status" value="1"/>
</dbReference>
<dbReference type="RefSeq" id="XP_002770105.1">
    <property type="nucleotide sequence ID" value="XM_002770059.1"/>
</dbReference>
<reference evidence="14 15" key="1">
    <citation type="journal article" date="2004" name="Nature">
        <title>Genome evolution in yeasts.</title>
        <authorList>
            <consortium name="Genolevures"/>
            <person name="Dujon B."/>
            <person name="Sherman D."/>
            <person name="Fischer G."/>
            <person name="Durrens P."/>
            <person name="Casaregola S."/>
            <person name="Lafontaine I."/>
            <person name="de Montigny J."/>
            <person name="Marck C."/>
            <person name="Neuveglise C."/>
            <person name="Talla E."/>
            <person name="Goffard N."/>
            <person name="Frangeul L."/>
            <person name="Aigle M."/>
            <person name="Anthouard V."/>
            <person name="Babour A."/>
            <person name="Barbe V."/>
            <person name="Barnay S."/>
            <person name="Blanchin S."/>
            <person name="Beckerich J.M."/>
            <person name="Beyne E."/>
            <person name="Bleykasten C."/>
            <person name="Boisrame A."/>
            <person name="Boyer J."/>
            <person name="Cattolico L."/>
            <person name="Confanioleri F."/>
            <person name="de Daruvar A."/>
            <person name="Despons L."/>
            <person name="Fabre E."/>
            <person name="Fairhead C."/>
            <person name="Ferry-Dumazet H."/>
            <person name="Groppi A."/>
            <person name="Hantraye F."/>
            <person name="Hennequin C."/>
            <person name="Jauniaux N."/>
            <person name="Joyet P."/>
            <person name="Kachouri R."/>
            <person name="Kerrest A."/>
            <person name="Koszul R."/>
            <person name="Lemaire M."/>
            <person name="Lesur I."/>
            <person name="Ma L."/>
            <person name="Muller H."/>
            <person name="Nicaud J.M."/>
            <person name="Nikolski M."/>
            <person name="Oztas S."/>
            <person name="Ozier-Kalogeropoulos O."/>
            <person name="Pellenz S."/>
            <person name="Potier S."/>
            <person name="Richard G.F."/>
            <person name="Straub M.L."/>
            <person name="Suleau A."/>
            <person name="Swennene D."/>
            <person name="Tekaia F."/>
            <person name="Wesolowski-Louvel M."/>
            <person name="Westhof E."/>
            <person name="Wirth B."/>
            <person name="Zeniou-Meyer M."/>
            <person name="Zivanovic I."/>
            <person name="Bolotin-Fukuhara M."/>
            <person name="Thierry A."/>
            <person name="Bouchier C."/>
            <person name="Caudron B."/>
            <person name="Scarpelli C."/>
            <person name="Gaillardin C."/>
            <person name="Weissenbach J."/>
            <person name="Wincker P."/>
            <person name="Souciet J.L."/>
        </authorList>
    </citation>
    <scope>NUCLEOTIDE SEQUENCE [LARGE SCALE GENOMIC DNA]</scope>
    <source>
        <strain evidence="15">ATCC 36239 / CBS 767 / BCRC 21394 / JCM 1990 / NBRC 0083 / IGC 2968</strain>
    </source>
</reference>
<dbReference type="InterPro" id="IPR041677">
    <property type="entry name" value="DNA2/NAM7_AAA_11"/>
</dbReference>
<dbReference type="Pfam" id="PF23576">
    <property type="entry name" value="SEN1_barrel"/>
    <property type="match status" value="1"/>
</dbReference>
<evidence type="ECO:0000256" key="7">
    <source>
        <dbReference type="ARBA" id="ARBA00023242"/>
    </source>
</evidence>
<dbReference type="GO" id="GO:0045454">
    <property type="term" value="P:cell redox homeostasis"/>
    <property type="evidence" value="ECO:0007669"/>
    <property type="project" value="EnsemblFungi"/>
</dbReference>
<dbReference type="GO" id="GO:0008033">
    <property type="term" value="P:tRNA processing"/>
    <property type="evidence" value="ECO:0007669"/>
    <property type="project" value="EnsemblFungi"/>
</dbReference>
<dbReference type="InterPro" id="IPR044340">
    <property type="entry name" value="Helicase_Sen1_1B_dom"/>
</dbReference>
<dbReference type="GO" id="GO:0005737">
    <property type="term" value="C:cytoplasm"/>
    <property type="evidence" value="ECO:0007669"/>
    <property type="project" value="EnsemblFungi"/>
</dbReference>
<dbReference type="GO" id="GO:0045005">
    <property type="term" value="P:DNA-templated DNA replication maintenance of fidelity"/>
    <property type="evidence" value="ECO:0007669"/>
    <property type="project" value="EnsemblFungi"/>
</dbReference>
<dbReference type="KEGG" id="dha:DEHA2B08822g"/>
<feature type="compositionally biased region" description="Polar residues" evidence="9">
    <location>
        <begin position="902"/>
        <end position="932"/>
    </location>
</feature>
<accession>B5RSZ0</accession>
<feature type="compositionally biased region" description="Polar residues" evidence="9">
    <location>
        <begin position="1927"/>
        <end position="1944"/>
    </location>
</feature>
<proteinExistence type="inferred from homology"/>
<feature type="domain" description="Helicase SEN1 beta-barrel" evidence="13">
    <location>
        <begin position="1149"/>
        <end position="1259"/>
    </location>
</feature>
<name>B5RSZ0_DEBHA</name>
<sequence length="1968" mass="223603">MSESELDHSSDRKPEGFDQLVNDIILTHKEPGNNSIQEVVLRRCVKYLNDNNSGRHWFCDPYIYPVAVHTMILFSFSDNDVIQWLKPKMADSLDKCEKCIWYFNRGKSTLRDNFATNRNIPIKQVNQFLNIILEWEISRLVEVMIPFKTEIELGNEPQVTSKISNAIIECLMGPNILRNHEDMRNCFYKILKYLRDTNNFPSPTYLLPGTIYLMFEGIEDSKKWAIEWTDALIERSTEYSSDELDNIIVDEFSIHLYQIQDAKYFSDDICIQFWQNFLRIYSLLKNDAFLNKLNKPNDIEAMSKYTNIRLYSLTRVFLNNILSFLDKPLPILLKVLGEFLSKLKAEFWSNSSPYSFVNILDTVLGNPHFSFYLFTLNKDNQKSISDVTFPEAMAWMRNLSGSLTGSQKQTACVRSGIFLLTLSPNSVKPSIDLASAEKRAIDLSQTGYYLLSQCFILNDDEIKLGDKGFSVELLKRRDARAAVENQAKALVDMAFETSAEKSTLKASATELILKVTSYDILSLAQNSNLLLGDKIPTSFDMFPILWQCLSQKQIHTNVDLGMGLFKSLRFICNVIKINSKKNEDPANKSFNEARNQHNSNVSSILGYWEIILGKLGLADPSTLKEIFGKEEAISIGFWSSLFSPYVNQAALDVVYQVFDVGVGGRFETMQALIDSHFDYTLIAINANIKSLTKMAAFEPCPKIIRILMDVVRALSNPLNGYLITSFNAENNKLYLENLWNICWSFLVMVYRKTLVWASQYHLEELVEFTRDTLDLSDLLLDSFRIIHSTISDETTDRSHSLFRAFMNAFTYAIVWLRLGDTSLLNSCVNLVFKGLDLAKELQYSIDKEFISTFAKYGAKAKKFNNKLTDQQRLQILSKAREFDDDLVDFIVNETEQQKNKSRNISQEPRTTSETDSTPEPASYKYQTHIKQPKQQTLGRFGVMTSAPPVAPPPPQKGFKSVGLEAIRQELKSSRSSLNKPLSSLAPTLGVAPAPPRPAGFNNKRATPVGRSLQSLRRKRADSESSEEEADEDVDLSDLFVDKKKSRPKVVEVDINGKPVTKSSRLKKVDQARKDEENMRMRLNVNLKPLYSTILKWNYNSTSNFPTTEREIYRETKDVYTDAKDYTKTIEPLLMLECWQGIQSAKQTGQESPFELMIGSRTSCDGFFDVYASVKKSELNDRKIGDSDLLVLGDCSDQQFSNLNKVAAYIKSPQTTTCLAKVREIKSANADFCDITLRVYPQGSMMGILTPKKLMTAMRVMQMVTIEREYSSLKGLPYYDLCDSILSSRPNNPIDISDSDADRMLSLYDVNRSQAKAIMGSYNSDGFSLIQGPPGTGKTKTILGIVGYSISHQQKEGTIIIPKGIADNNPLAGSKGESNGPKILICAPSNAAVDELVLRLRKGVKTSKGESIIPRVVRLGRSDAINAAVKDLTLEELVDKQLQVQSVNTTSDPKIRMEHTKCIAERDRLREELRKPNLNEEEIKVLEIQLRDTNKSRNELAKKLDEQRERISIAYRTKEIERRQLQAKILNSSQIICSTLSGSAHDFLANMSMKFDQVIIDEACQSVELSAIIPLRYGCKKCIMVGDPNQLPPTVLSQAAASFNYEQSLFVRMQKMYPESVYLLDVQYRMHPAISKFPSSEFYFSRLHDGEGMAAKNSRPWHKDYPLSPYMFFDIVGKHQQNELSRSLFNYAEAQVALELVDKLIQILPQTEFSGRIGIISPYKEQIRTLKDVFKRKYGHSILSEIDFNTVDGFQGQEKEIIIMSCVRASESGNVGFLSDVRRMNVALTRARTSLWILGNKKSLSRNTVWKRLLDDAAERNAVSEAHPGFLKKIFKLPPQATPDTKKIENKREPENDEGHTFKRSKTQLSEARVSKTSEDSNHNDYSKENSFQGFRDQPPNGSTERHNTTQYNETKIYDKDRKGVSKHNGSSNYSKQHIPSSSGTIPRPNFTKKTSSIFINKKRPSSHR</sequence>
<dbReference type="GO" id="GO:0005524">
    <property type="term" value="F:ATP binding"/>
    <property type="evidence" value="ECO:0007669"/>
    <property type="project" value="UniProtKB-KW"/>
</dbReference>
<evidence type="ECO:0000256" key="5">
    <source>
        <dbReference type="ARBA" id="ARBA00022806"/>
    </source>
</evidence>
<feature type="region of interest" description="Disordered" evidence="9">
    <location>
        <begin position="897"/>
        <end position="932"/>
    </location>
</feature>
<dbReference type="SUPFAM" id="SSF52540">
    <property type="entry name" value="P-loop containing nucleoside triphosphate hydrolases"/>
    <property type="match status" value="1"/>
</dbReference>
<dbReference type="STRING" id="284592.B5RSZ0"/>
<dbReference type="GO" id="GO:0006283">
    <property type="term" value="P:transcription-coupled nucleotide-excision repair"/>
    <property type="evidence" value="ECO:0007669"/>
    <property type="project" value="EnsemblFungi"/>
</dbReference>
<dbReference type="GeneID" id="8998217"/>
<feature type="compositionally biased region" description="Low complexity" evidence="9">
    <location>
        <begin position="973"/>
        <end position="984"/>
    </location>
</feature>
<dbReference type="PANTHER" id="PTHR10887:SF495">
    <property type="entry name" value="HELICASE SENATAXIN ISOFORM X1-RELATED"/>
    <property type="match status" value="1"/>
</dbReference>
<dbReference type="GO" id="GO:0032040">
    <property type="term" value="C:small-subunit processome"/>
    <property type="evidence" value="ECO:0007669"/>
    <property type="project" value="EnsemblFungi"/>
</dbReference>
<comment type="subcellular location">
    <subcellularLocation>
        <location evidence="1">Nucleus</location>
    </subcellularLocation>
</comment>
<dbReference type="FunFam" id="3.40.50.300:FF:000326">
    <property type="entry name" value="P-loop containing nucleoside triphosphate hydrolase"/>
    <property type="match status" value="1"/>
</dbReference>
<dbReference type="Proteomes" id="UP000000599">
    <property type="component" value="Chromosome B"/>
</dbReference>
<dbReference type="FunCoup" id="B5RSZ0">
    <property type="interactions" value="345"/>
</dbReference>
<keyword evidence="6" id="KW-0067">ATP-binding</keyword>
<evidence type="ECO:0000259" key="12">
    <source>
        <dbReference type="Pfam" id="PF13087"/>
    </source>
</evidence>
<evidence type="ECO:0000256" key="4">
    <source>
        <dbReference type="ARBA" id="ARBA00022801"/>
    </source>
</evidence>
<dbReference type="InterPro" id="IPR045055">
    <property type="entry name" value="DNA2/NAM7-like"/>
</dbReference>
<dbReference type="InterPro" id="IPR056474">
    <property type="entry name" value="SEN1_barrel"/>
</dbReference>
<dbReference type="GO" id="GO:0035649">
    <property type="term" value="C:Nrd1 complex"/>
    <property type="evidence" value="ECO:0007669"/>
    <property type="project" value="EnsemblFungi"/>
</dbReference>
<dbReference type="GO" id="GO:0006386">
    <property type="term" value="P:termination of RNA polymerase III transcription"/>
    <property type="evidence" value="ECO:0007669"/>
    <property type="project" value="EnsemblFungi"/>
</dbReference>
<evidence type="ECO:0000256" key="6">
    <source>
        <dbReference type="ARBA" id="ARBA00022840"/>
    </source>
</evidence>
<comment type="similarity">
    <text evidence="2">Belongs to the DNA2/NAM7 helicase family.</text>
</comment>
<dbReference type="CDD" id="cd21408">
    <property type="entry name" value="1B_Sen1p-like"/>
    <property type="match status" value="1"/>
</dbReference>
<dbReference type="GO" id="GO:0019904">
    <property type="term" value="F:protein domain specific binding"/>
    <property type="evidence" value="ECO:0007669"/>
    <property type="project" value="EnsemblFungi"/>
</dbReference>
<dbReference type="GO" id="GO:0016604">
    <property type="term" value="C:nuclear body"/>
    <property type="evidence" value="ECO:0007669"/>
    <property type="project" value="TreeGrafter"/>
</dbReference>
<evidence type="ECO:0000256" key="9">
    <source>
        <dbReference type="SAM" id="MobiDB-lite"/>
    </source>
</evidence>
<dbReference type="eggNOG" id="KOG1801">
    <property type="taxonomic scope" value="Eukaryota"/>
</dbReference>
<dbReference type="GO" id="GO:0060257">
    <property type="term" value="P:negative regulation of flocculation"/>
    <property type="evidence" value="ECO:0007669"/>
    <property type="project" value="EnsemblFungi"/>
</dbReference>
<evidence type="ECO:0000256" key="1">
    <source>
        <dbReference type="ARBA" id="ARBA00004123"/>
    </source>
</evidence>
<dbReference type="CDD" id="cd18808">
    <property type="entry name" value="SF1_C_Upf1"/>
    <property type="match status" value="1"/>
</dbReference>
<dbReference type="HOGENOM" id="CLU_000459_2_0_1"/>
<feature type="region of interest" description="Disordered" evidence="9">
    <location>
        <begin position="971"/>
        <end position="1032"/>
    </location>
</feature>
<dbReference type="InParanoid" id="B5RSZ0"/>
<evidence type="ECO:0000259" key="13">
    <source>
        <dbReference type="Pfam" id="PF23576"/>
    </source>
</evidence>
<gene>
    <name evidence="14" type="ordered locus">DEHA2B08822g</name>
</gene>
<organism evidence="14 15">
    <name type="scientific">Debaryomyces hansenii (strain ATCC 36239 / CBS 767 / BCRC 21394 / JCM 1990 / NBRC 0083 / IGC 2968)</name>
    <name type="common">Yeast</name>
    <name type="synonym">Torulaspora hansenii</name>
    <dbReference type="NCBI Taxonomy" id="284592"/>
    <lineage>
        <taxon>Eukaryota</taxon>
        <taxon>Fungi</taxon>
        <taxon>Dikarya</taxon>
        <taxon>Ascomycota</taxon>
        <taxon>Saccharomycotina</taxon>
        <taxon>Pichiomycetes</taxon>
        <taxon>Debaryomycetaceae</taxon>
        <taxon>Debaryomyces</taxon>
    </lineage>
</organism>
<evidence type="ECO:0000313" key="14">
    <source>
        <dbReference type="EMBL" id="CAR65475.1"/>
    </source>
</evidence>
<dbReference type="FunFam" id="3.40.50.300:FF:001152">
    <property type="entry name" value="tRNA-splicing endonuclease, putative"/>
    <property type="match status" value="1"/>
</dbReference>
<dbReference type="Pfam" id="PF13086">
    <property type="entry name" value="AAA_11"/>
    <property type="match status" value="1"/>
</dbReference>
<evidence type="ECO:0000259" key="11">
    <source>
        <dbReference type="Pfam" id="PF13086"/>
    </source>
</evidence>
<dbReference type="Pfam" id="PF13087">
    <property type="entry name" value="AAA_12"/>
    <property type="match status" value="1"/>
</dbReference>
<dbReference type="OrthoDB" id="6513042at2759"/>
<keyword evidence="5" id="KW-0347">Helicase</keyword>
<feature type="domain" description="DNA2/NAM7 helicase-like C-terminal" evidence="12">
    <location>
        <begin position="1604"/>
        <end position="1801"/>
    </location>
</feature>
<feature type="compositionally biased region" description="Acidic residues" evidence="9">
    <location>
        <begin position="1023"/>
        <end position="1032"/>
    </location>
</feature>
<dbReference type="VEuPathDB" id="FungiDB:DEHA2B08822g"/>
<feature type="coiled-coil region" evidence="8">
    <location>
        <begin position="1482"/>
        <end position="1509"/>
    </location>
</feature>
<evidence type="ECO:0000256" key="2">
    <source>
        <dbReference type="ARBA" id="ARBA00007913"/>
    </source>
</evidence>
<evidence type="ECO:0000313" key="15">
    <source>
        <dbReference type="Proteomes" id="UP000000599"/>
    </source>
</evidence>
<evidence type="ECO:0000256" key="8">
    <source>
        <dbReference type="SAM" id="Coils"/>
    </source>
</evidence>
<evidence type="ECO:0000256" key="3">
    <source>
        <dbReference type="ARBA" id="ARBA00022741"/>
    </source>
</evidence>
<dbReference type="Gene3D" id="3.40.50.300">
    <property type="entry name" value="P-loop containing nucleotide triphosphate hydrolases"/>
    <property type="match status" value="2"/>
</dbReference>
<dbReference type="GO" id="GO:0031126">
    <property type="term" value="P:sno(s)RNA 3'-end processing"/>
    <property type="evidence" value="ECO:0007669"/>
    <property type="project" value="EnsemblFungi"/>
</dbReference>
<dbReference type="InterPro" id="IPR027417">
    <property type="entry name" value="P-loop_NTPase"/>
</dbReference>
<dbReference type="GO" id="GO:0006357">
    <property type="term" value="P:regulation of transcription by RNA polymerase II"/>
    <property type="evidence" value="ECO:0007669"/>
    <property type="project" value="EnsemblFungi"/>
</dbReference>
<feature type="domain" description="Helicase Sen1 N-terminal" evidence="10">
    <location>
        <begin position="85"/>
        <end position="829"/>
    </location>
</feature>
<dbReference type="GO" id="GO:0043139">
    <property type="term" value="F:5'-3' DNA helicase activity"/>
    <property type="evidence" value="ECO:0007669"/>
    <property type="project" value="EnsemblFungi"/>
</dbReference>
<dbReference type="InterPro" id="IPR047187">
    <property type="entry name" value="SF1_C_Upf1"/>
</dbReference>
<keyword evidence="7" id="KW-0539">Nucleus</keyword>
<feature type="region of interest" description="Disordered" evidence="9">
    <location>
        <begin position="1833"/>
        <end position="1968"/>
    </location>
</feature>
<dbReference type="GO" id="GO:0006364">
    <property type="term" value="P:rRNA processing"/>
    <property type="evidence" value="ECO:0007669"/>
    <property type="project" value="EnsemblFungi"/>
</dbReference>
<dbReference type="GO" id="GO:0006369">
    <property type="term" value="P:termination of RNA polymerase II transcription"/>
    <property type="evidence" value="ECO:0007669"/>
    <property type="project" value="EnsemblFungi"/>
</dbReference>
<dbReference type="GO" id="GO:0016787">
    <property type="term" value="F:hydrolase activity"/>
    <property type="evidence" value="ECO:0007669"/>
    <property type="project" value="UniProtKB-KW"/>
</dbReference>
<feature type="compositionally biased region" description="Basic and acidic residues" evidence="9">
    <location>
        <begin position="1843"/>
        <end position="1860"/>
    </location>
</feature>
<dbReference type="GO" id="GO:0033678">
    <property type="term" value="F:5'-3' DNA/RNA helicase activity"/>
    <property type="evidence" value="ECO:0007669"/>
    <property type="project" value="EnsemblFungi"/>
</dbReference>
<keyword evidence="15" id="KW-1185">Reference proteome</keyword>
<keyword evidence="8" id="KW-0175">Coiled coil</keyword>
<dbReference type="GO" id="GO:0031124">
    <property type="term" value="P:mRNA 3'-end processing"/>
    <property type="evidence" value="ECO:0007669"/>
    <property type="project" value="EnsemblFungi"/>
</dbReference>
<dbReference type="OMA" id="PWHQSEL"/>
<keyword evidence="4" id="KW-0378">Hydrolase</keyword>
<dbReference type="CDD" id="cd18042">
    <property type="entry name" value="DEXXQc_SETX"/>
    <property type="match status" value="1"/>
</dbReference>
<feature type="compositionally biased region" description="Basic and acidic residues" evidence="9">
    <location>
        <begin position="1872"/>
        <end position="1887"/>
    </location>
</feature>
<dbReference type="InterPro" id="IPR024481">
    <property type="entry name" value="Helicase_Sen1_N"/>
</dbReference>
<keyword evidence="3" id="KW-0547">Nucleotide-binding</keyword>
<dbReference type="GO" id="GO:0016180">
    <property type="term" value="P:snRNA processing"/>
    <property type="evidence" value="ECO:0007669"/>
    <property type="project" value="EnsemblFungi"/>
</dbReference>
<feature type="domain" description="DNA2/NAM7 helicase helicase" evidence="11">
    <location>
        <begin position="1309"/>
        <end position="1597"/>
    </location>
</feature>
<dbReference type="InterPro" id="IPR041679">
    <property type="entry name" value="DNA2/NAM7-like_C"/>
</dbReference>
<dbReference type="EMBL" id="CR382134">
    <property type="protein sequence ID" value="CAR65475.1"/>
    <property type="molecule type" value="Genomic_DNA"/>
</dbReference>